<proteinExistence type="predicted"/>
<gene>
    <name evidence="2" type="ORF">C0197_03690</name>
</gene>
<dbReference type="EMBL" id="PNIE01000051">
    <property type="protein sequence ID" value="PMP62909.1"/>
    <property type="molecule type" value="Genomic_DNA"/>
</dbReference>
<evidence type="ECO:0000313" key="3">
    <source>
        <dbReference type="Proteomes" id="UP000235731"/>
    </source>
</evidence>
<accession>A0A2N7PJK0</accession>
<sequence length="106" mass="12514">MDNYGLYFQNLNNIKILAKKDPDLALKKLCKEFESLIWYEILKGLDKTTMKSGFFPETLEKKIFQDYLYQEVARLVSGRPNGLGDYLYKRLKESPYFKEKANLSDK</sequence>
<dbReference type="InterPro" id="IPR019301">
    <property type="entry name" value="Flagellar_prot_FlgJ_N"/>
</dbReference>
<evidence type="ECO:0000313" key="2">
    <source>
        <dbReference type="EMBL" id="PMP62909.1"/>
    </source>
</evidence>
<organism evidence="2 3">
    <name type="scientific">Caldimicrobium thiodismutans</name>
    <dbReference type="NCBI Taxonomy" id="1653476"/>
    <lineage>
        <taxon>Bacteria</taxon>
        <taxon>Pseudomonadati</taxon>
        <taxon>Thermodesulfobacteriota</taxon>
        <taxon>Thermodesulfobacteria</taxon>
        <taxon>Thermodesulfobacteriales</taxon>
        <taxon>Thermodesulfobacteriaceae</taxon>
        <taxon>Caldimicrobium</taxon>
    </lineage>
</organism>
<feature type="domain" description="Flagellar protein FlgJ N-terminal" evidence="1">
    <location>
        <begin position="47"/>
        <end position="89"/>
    </location>
</feature>
<name>A0A2N7PJK0_9BACT</name>
<dbReference type="Proteomes" id="UP000235731">
    <property type="component" value="Unassembled WGS sequence"/>
</dbReference>
<dbReference type="Pfam" id="PF10135">
    <property type="entry name" value="Rod-binding"/>
    <property type="match status" value="1"/>
</dbReference>
<reference evidence="2 3" key="1">
    <citation type="submission" date="2018-01" db="EMBL/GenBank/DDBJ databases">
        <title>Metagenomic assembled genomes from two thermal pools in the Uzon Caldera, Kamchatka, Russia.</title>
        <authorList>
            <person name="Wilkins L."/>
            <person name="Ettinger C."/>
        </authorList>
    </citation>
    <scope>NUCLEOTIDE SEQUENCE [LARGE SCALE GENOMIC DNA]</scope>
    <source>
        <strain evidence="2">ZAV-15</strain>
    </source>
</reference>
<comment type="caution">
    <text evidence="2">The sequence shown here is derived from an EMBL/GenBank/DDBJ whole genome shotgun (WGS) entry which is preliminary data.</text>
</comment>
<evidence type="ECO:0000259" key="1">
    <source>
        <dbReference type="Pfam" id="PF10135"/>
    </source>
</evidence>
<dbReference type="AlphaFoldDB" id="A0A2N7PJK0"/>
<protein>
    <recommendedName>
        <fullName evidence="1">Flagellar protein FlgJ N-terminal domain-containing protein</fullName>
    </recommendedName>
</protein>